<evidence type="ECO:0000313" key="9">
    <source>
        <dbReference type="EMBL" id="PSW19358.1"/>
    </source>
</evidence>
<dbReference type="InterPro" id="IPR016163">
    <property type="entry name" value="Ald_DH_C"/>
</dbReference>
<evidence type="ECO:0000256" key="5">
    <source>
        <dbReference type="PIRSR" id="PIRSR036492-1"/>
    </source>
</evidence>
<dbReference type="Gene3D" id="3.40.605.10">
    <property type="entry name" value="Aldehyde Dehydrogenase, Chain A, domain 1"/>
    <property type="match status" value="1"/>
</dbReference>
<evidence type="ECO:0000256" key="4">
    <source>
        <dbReference type="PIRNR" id="PIRNR036492"/>
    </source>
</evidence>
<dbReference type="PIRSF" id="PIRSF036492">
    <property type="entry name" value="ALDH"/>
    <property type="match status" value="1"/>
</dbReference>
<dbReference type="AlphaFoldDB" id="A0A2T3NSX7"/>
<evidence type="ECO:0000256" key="3">
    <source>
        <dbReference type="ARBA" id="ARBA00023027"/>
    </source>
</evidence>
<proteinExistence type="inferred from homology"/>
<feature type="active site" evidence="5">
    <location>
        <position position="258"/>
    </location>
</feature>
<evidence type="ECO:0000313" key="10">
    <source>
        <dbReference type="Proteomes" id="UP000241771"/>
    </source>
</evidence>
<dbReference type="PANTHER" id="PTHR43570">
    <property type="entry name" value="ALDEHYDE DEHYDROGENASE"/>
    <property type="match status" value="1"/>
</dbReference>
<dbReference type="Gene3D" id="3.40.309.10">
    <property type="entry name" value="Aldehyde Dehydrogenase, Chain A, domain 2"/>
    <property type="match status" value="1"/>
</dbReference>
<feature type="active site" evidence="5 6">
    <location>
        <position position="224"/>
    </location>
</feature>
<dbReference type="GO" id="GO:0004029">
    <property type="term" value="F:aldehyde dehydrogenase (NAD+) activity"/>
    <property type="evidence" value="ECO:0007669"/>
    <property type="project" value="TreeGrafter"/>
</dbReference>
<dbReference type="GO" id="GO:0006081">
    <property type="term" value="P:aldehyde metabolic process"/>
    <property type="evidence" value="ECO:0007669"/>
    <property type="project" value="InterPro"/>
</dbReference>
<dbReference type="PROSITE" id="PS00687">
    <property type="entry name" value="ALDEHYDE_DEHYDR_GLU"/>
    <property type="match status" value="1"/>
</dbReference>
<keyword evidence="2 4" id="KW-0560">Oxidoreductase</keyword>
<organism evidence="9 10">
    <name type="scientific">Photobacterium sanctipauli</name>
    <dbReference type="NCBI Taxonomy" id="1342794"/>
    <lineage>
        <taxon>Bacteria</taxon>
        <taxon>Pseudomonadati</taxon>
        <taxon>Pseudomonadota</taxon>
        <taxon>Gammaproteobacteria</taxon>
        <taxon>Vibrionales</taxon>
        <taxon>Vibrionaceae</taxon>
        <taxon>Photobacterium</taxon>
    </lineage>
</organism>
<dbReference type="InterPro" id="IPR016162">
    <property type="entry name" value="Ald_DH_N"/>
</dbReference>
<name>A0A2T3NSX7_9GAMM</name>
<reference evidence="9 10" key="1">
    <citation type="submission" date="2018-01" db="EMBL/GenBank/DDBJ databases">
        <title>Whole genome sequencing of Histamine producing bacteria.</title>
        <authorList>
            <person name="Butler K."/>
        </authorList>
    </citation>
    <scope>NUCLEOTIDE SEQUENCE [LARGE SCALE GENOMIC DNA]</scope>
    <source>
        <strain evidence="9 10">DSM 100436</strain>
    </source>
</reference>
<comment type="similarity">
    <text evidence="1 4 7">Belongs to the aldehyde dehydrogenase family.</text>
</comment>
<dbReference type="InterPro" id="IPR012394">
    <property type="entry name" value="Aldehyde_DH_NAD(P)"/>
</dbReference>
<evidence type="ECO:0000256" key="2">
    <source>
        <dbReference type="ARBA" id="ARBA00023002"/>
    </source>
</evidence>
<dbReference type="InterPro" id="IPR029510">
    <property type="entry name" value="Ald_DH_CS_GLU"/>
</dbReference>
<sequence>MTVVEKINVTPSLCQHMDSTLATQRAAFQAAPLPSLEQRILQLKALKQAIKQHKEALCVALEEDYGKRSHQDTMLSDILPSIAGINYSLRRLKRWMKPSRRHAGLLLTPAKVSVHYQPLGVVGIIVPWNFPVTLSLGPLIAAIGAGNRAMIKLSEFTPATNKVLKSLIADAFDNDYVTTFEGEAEAAAHFSRLPFDHLIFTGSTAVGHHVMRAAADNLTPVTLELGGKSPVLIADDIAMELAVERLIFGKCMNAGQICVAPDYILVPEGKEQAFISEFKRQFNRLYPQGVNSPDFTSVINTRQYQRLTSWLEEAEKLGAKVHPCHNHARDDAQHRMIPHLLSQVPDEATLMQQEIFGPLLPIVSYKGLDQAIDYIQQRPRPLALYLMSLEPETQNKVRQLTHSGGMAINDTVLHVAADDAPFGGIGPSGIGHYHGKEGFLALSHAKTVLARGKLTTTSLITPPYGRWWQKLMLAFFTR</sequence>
<comment type="caution">
    <text evidence="9">The sequence shown here is derived from an EMBL/GenBank/DDBJ whole genome shotgun (WGS) entry which is preliminary data.</text>
</comment>
<dbReference type="InterPro" id="IPR016161">
    <property type="entry name" value="Ald_DH/histidinol_DH"/>
</dbReference>
<gene>
    <name evidence="9" type="ORF">C9I98_13400</name>
</gene>
<accession>A0A2T3NSX7</accession>
<dbReference type="CDD" id="cd07133">
    <property type="entry name" value="ALDH_CALDH_CalB"/>
    <property type="match status" value="1"/>
</dbReference>
<dbReference type="FunFam" id="3.40.605.10:FF:000004">
    <property type="entry name" value="Aldehyde dehydrogenase"/>
    <property type="match status" value="1"/>
</dbReference>
<dbReference type="Proteomes" id="UP000241771">
    <property type="component" value="Unassembled WGS sequence"/>
</dbReference>
<evidence type="ECO:0000256" key="6">
    <source>
        <dbReference type="PROSITE-ProRule" id="PRU10007"/>
    </source>
</evidence>
<dbReference type="GO" id="GO:0005737">
    <property type="term" value="C:cytoplasm"/>
    <property type="evidence" value="ECO:0007669"/>
    <property type="project" value="TreeGrafter"/>
</dbReference>
<keyword evidence="3" id="KW-0520">NAD</keyword>
<keyword evidence="10" id="KW-1185">Reference proteome</keyword>
<evidence type="ECO:0000256" key="1">
    <source>
        <dbReference type="ARBA" id="ARBA00009986"/>
    </source>
</evidence>
<dbReference type="RefSeq" id="WP_107272080.1">
    <property type="nucleotide sequence ID" value="NZ_PYMA01000007.1"/>
</dbReference>
<dbReference type="PANTHER" id="PTHR43570:SF20">
    <property type="entry name" value="ALDEHYDE DEHYDROGENASE ALDX-RELATED"/>
    <property type="match status" value="1"/>
</dbReference>
<feature type="domain" description="Aldehyde dehydrogenase" evidence="8">
    <location>
        <begin position="17"/>
        <end position="448"/>
    </location>
</feature>
<evidence type="ECO:0000259" key="8">
    <source>
        <dbReference type="Pfam" id="PF00171"/>
    </source>
</evidence>
<protein>
    <recommendedName>
        <fullName evidence="4">Aldehyde dehydrogenase</fullName>
    </recommendedName>
</protein>
<dbReference type="Pfam" id="PF00171">
    <property type="entry name" value="Aldedh"/>
    <property type="match status" value="1"/>
</dbReference>
<evidence type="ECO:0000256" key="7">
    <source>
        <dbReference type="RuleBase" id="RU003345"/>
    </source>
</evidence>
<dbReference type="EMBL" id="PYMA01000007">
    <property type="protein sequence ID" value="PSW19358.1"/>
    <property type="molecule type" value="Genomic_DNA"/>
</dbReference>
<dbReference type="SUPFAM" id="SSF53720">
    <property type="entry name" value="ALDH-like"/>
    <property type="match status" value="1"/>
</dbReference>
<dbReference type="InterPro" id="IPR015590">
    <property type="entry name" value="Aldehyde_DH_dom"/>
</dbReference>